<dbReference type="EC" id="2.1.2.2" evidence="6"/>
<gene>
    <name evidence="6 8" type="primary">purN</name>
    <name evidence="8" type="ORF">Hsar01_02006</name>
</gene>
<feature type="active site" description="Proton donor" evidence="6">
    <location>
        <position position="110"/>
    </location>
</feature>
<dbReference type="InterPro" id="IPR004607">
    <property type="entry name" value="GART"/>
</dbReference>
<dbReference type="PANTHER" id="PTHR43369:SF2">
    <property type="entry name" value="PHOSPHORIBOSYLGLYCINAMIDE FORMYLTRANSFERASE"/>
    <property type="match status" value="1"/>
</dbReference>
<evidence type="ECO:0000313" key="8">
    <source>
        <dbReference type="EMBL" id="GAA5482782.1"/>
    </source>
</evidence>
<dbReference type="SUPFAM" id="SSF53328">
    <property type="entry name" value="Formyltransferase"/>
    <property type="match status" value="1"/>
</dbReference>
<dbReference type="InterPro" id="IPR001555">
    <property type="entry name" value="GART_AS"/>
</dbReference>
<comment type="pathway">
    <text evidence="1 6">Purine metabolism; IMP biosynthesis via de novo pathway; N(2)-formyl-N(1)-(5-phospho-D-ribosyl)glycinamide from N(1)-(5-phospho-D-ribosyl)glycinamide (10-formyl THF route): step 1/1.</text>
</comment>
<protein>
    <recommendedName>
        <fullName evidence="6">Phosphoribosylglycinamide formyltransferase</fullName>
        <ecNumber evidence="6">2.1.2.2</ecNumber>
    </recommendedName>
    <alternativeName>
        <fullName evidence="6">5'-phosphoribosylglycinamide transformylase</fullName>
    </alternativeName>
    <alternativeName>
        <fullName evidence="6">GAR transformylase</fullName>
        <shortName evidence="6">GART</shortName>
    </alternativeName>
</protein>
<comment type="similarity">
    <text evidence="4 6">Belongs to the GART family.</text>
</comment>
<reference evidence="8 9" key="1">
    <citation type="submission" date="2024-02" db="EMBL/GenBank/DDBJ databases">
        <title>Haloferula sargassicola NBRC 104335.</title>
        <authorList>
            <person name="Ichikawa N."/>
            <person name="Katano-Makiyama Y."/>
            <person name="Hidaka K."/>
        </authorList>
    </citation>
    <scope>NUCLEOTIDE SEQUENCE [LARGE SCALE GENOMIC DNA]</scope>
    <source>
        <strain evidence="8 9">NBRC 104335</strain>
    </source>
</reference>
<proteinExistence type="inferred from homology"/>
<comment type="function">
    <text evidence="6">Catalyzes the transfer of a formyl group from 10-formyltetrahydrofolate to 5-phospho-ribosyl-glycinamide (GAR), producing 5-phospho-ribosyl-N-formylglycinamide (FGAR) and tetrahydrofolate.</text>
</comment>
<feature type="binding site" evidence="6">
    <location>
        <position position="64"/>
    </location>
    <ligand>
        <name>(6R)-10-formyltetrahydrofolate</name>
        <dbReference type="ChEBI" id="CHEBI:195366"/>
    </ligand>
</feature>
<dbReference type="RefSeq" id="WP_353566911.1">
    <property type="nucleotide sequence ID" value="NZ_BAABRI010000010.1"/>
</dbReference>
<dbReference type="InterPro" id="IPR036477">
    <property type="entry name" value="Formyl_transf_N_sf"/>
</dbReference>
<dbReference type="CDD" id="cd08645">
    <property type="entry name" value="FMT_core_GART"/>
    <property type="match status" value="1"/>
</dbReference>
<feature type="binding site" evidence="6">
    <location>
        <begin position="11"/>
        <end position="13"/>
    </location>
    <ligand>
        <name>N(1)-(5-phospho-beta-D-ribosyl)glycinamide</name>
        <dbReference type="ChEBI" id="CHEBI:143788"/>
    </ligand>
</feature>
<keyword evidence="9" id="KW-1185">Reference proteome</keyword>
<keyword evidence="2 6" id="KW-0808">Transferase</keyword>
<dbReference type="PROSITE" id="PS00373">
    <property type="entry name" value="GART"/>
    <property type="match status" value="1"/>
</dbReference>
<organism evidence="8 9">
    <name type="scientific">Haloferula sargassicola</name>
    <dbReference type="NCBI Taxonomy" id="490096"/>
    <lineage>
        <taxon>Bacteria</taxon>
        <taxon>Pseudomonadati</taxon>
        <taxon>Verrucomicrobiota</taxon>
        <taxon>Verrucomicrobiia</taxon>
        <taxon>Verrucomicrobiales</taxon>
        <taxon>Verrucomicrobiaceae</taxon>
        <taxon>Haloferula</taxon>
    </lineage>
</organism>
<evidence type="ECO:0000259" key="7">
    <source>
        <dbReference type="Pfam" id="PF00551"/>
    </source>
</evidence>
<dbReference type="PANTHER" id="PTHR43369">
    <property type="entry name" value="PHOSPHORIBOSYLGLYCINAMIDE FORMYLTRANSFERASE"/>
    <property type="match status" value="1"/>
</dbReference>
<feature type="domain" description="Formyl transferase N-terminal" evidence="7">
    <location>
        <begin position="1"/>
        <end position="183"/>
    </location>
</feature>
<dbReference type="Proteomes" id="UP001476282">
    <property type="component" value="Unassembled WGS sequence"/>
</dbReference>
<dbReference type="Pfam" id="PF00551">
    <property type="entry name" value="Formyl_trans_N"/>
    <property type="match status" value="1"/>
</dbReference>
<feature type="site" description="Raises pKa of active site His" evidence="6">
    <location>
        <position position="146"/>
    </location>
</feature>
<accession>A0ABP9UQ18</accession>
<dbReference type="NCBIfam" id="TIGR00639">
    <property type="entry name" value="PurN"/>
    <property type="match status" value="1"/>
</dbReference>
<evidence type="ECO:0000256" key="3">
    <source>
        <dbReference type="ARBA" id="ARBA00022755"/>
    </source>
</evidence>
<feature type="binding site" evidence="6">
    <location>
        <begin position="91"/>
        <end position="94"/>
    </location>
    <ligand>
        <name>(6R)-10-formyltetrahydrofolate</name>
        <dbReference type="ChEBI" id="CHEBI:195366"/>
    </ligand>
</feature>
<evidence type="ECO:0000256" key="2">
    <source>
        <dbReference type="ARBA" id="ARBA00022679"/>
    </source>
</evidence>
<dbReference type="Gene3D" id="3.40.50.170">
    <property type="entry name" value="Formyl transferase, N-terminal domain"/>
    <property type="match status" value="1"/>
</dbReference>
<dbReference type="InterPro" id="IPR002376">
    <property type="entry name" value="Formyl_transf_N"/>
</dbReference>
<feature type="binding site" evidence="6">
    <location>
        <position position="108"/>
    </location>
    <ligand>
        <name>(6R)-10-formyltetrahydrofolate</name>
        <dbReference type="ChEBI" id="CHEBI:195366"/>
    </ligand>
</feature>
<evidence type="ECO:0000313" key="9">
    <source>
        <dbReference type="Proteomes" id="UP001476282"/>
    </source>
</evidence>
<dbReference type="HAMAP" id="MF_01930">
    <property type="entry name" value="PurN"/>
    <property type="match status" value="1"/>
</dbReference>
<comment type="catalytic activity">
    <reaction evidence="5 6">
        <text>N(1)-(5-phospho-beta-D-ribosyl)glycinamide + (6R)-10-formyltetrahydrofolate = N(2)-formyl-N(1)-(5-phospho-beta-D-ribosyl)glycinamide + (6S)-5,6,7,8-tetrahydrofolate + H(+)</text>
        <dbReference type="Rhea" id="RHEA:15053"/>
        <dbReference type="ChEBI" id="CHEBI:15378"/>
        <dbReference type="ChEBI" id="CHEBI:57453"/>
        <dbReference type="ChEBI" id="CHEBI:143788"/>
        <dbReference type="ChEBI" id="CHEBI:147286"/>
        <dbReference type="ChEBI" id="CHEBI:195366"/>
        <dbReference type="EC" id="2.1.2.2"/>
    </reaction>
</comment>
<evidence type="ECO:0000256" key="1">
    <source>
        <dbReference type="ARBA" id="ARBA00005054"/>
    </source>
</evidence>
<name>A0ABP9UQ18_9BACT</name>
<sequence>MRIGILGSGSGSNMQAILDAIGAGTLDAEIALVLSDVPGAYILQRAENHGIPARLIDCRGFKTRFPEEAQQETADALKAAGCDLVCLAGFMRLVKQPLLDAFPDRILNIHPALLPAFPGVAAWKQAVEAGATESGCTVHYVDAGMDTGPVILQAKVPVLPDDTPESLHARIQVEEHRLYPEAIRLLQSERRL</sequence>
<comment type="caution">
    <text evidence="8">The sequence shown here is derived from an EMBL/GenBank/DDBJ whole genome shotgun (WGS) entry which is preliminary data.</text>
</comment>
<evidence type="ECO:0000256" key="6">
    <source>
        <dbReference type="HAMAP-Rule" id="MF_01930"/>
    </source>
</evidence>
<evidence type="ECO:0000256" key="4">
    <source>
        <dbReference type="ARBA" id="ARBA00038440"/>
    </source>
</evidence>
<keyword evidence="3 6" id="KW-0658">Purine biosynthesis</keyword>
<evidence type="ECO:0000256" key="5">
    <source>
        <dbReference type="ARBA" id="ARBA00047664"/>
    </source>
</evidence>
<dbReference type="EMBL" id="BAABRI010000010">
    <property type="protein sequence ID" value="GAA5482782.1"/>
    <property type="molecule type" value="Genomic_DNA"/>
</dbReference>